<organism evidence="12 13">
    <name type="scientific">Anaerospora hongkongensis</name>
    <dbReference type="NCBI Taxonomy" id="244830"/>
    <lineage>
        <taxon>Bacteria</taxon>
        <taxon>Bacillati</taxon>
        <taxon>Bacillota</taxon>
        <taxon>Negativicutes</taxon>
        <taxon>Selenomonadales</taxon>
        <taxon>Sporomusaceae</taxon>
        <taxon>Anaerospora</taxon>
    </lineage>
</organism>
<keyword evidence="3 9" id="KW-0812">Transmembrane</keyword>
<comment type="subcellular location">
    <subcellularLocation>
        <location evidence="1">Cell membrane</location>
        <topology evidence="1">Multi-pass membrane protein</topology>
    </subcellularLocation>
</comment>
<evidence type="ECO:0000256" key="2">
    <source>
        <dbReference type="ARBA" id="ARBA00022475"/>
    </source>
</evidence>
<dbReference type="SMART" id="SM01049">
    <property type="entry name" value="Cache_2"/>
    <property type="match status" value="1"/>
</dbReference>
<evidence type="ECO:0000256" key="4">
    <source>
        <dbReference type="ARBA" id="ARBA00022989"/>
    </source>
</evidence>
<dbReference type="Pfam" id="PF00672">
    <property type="entry name" value="HAMP"/>
    <property type="match status" value="1"/>
</dbReference>
<dbReference type="Gene3D" id="6.10.340.10">
    <property type="match status" value="1"/>
</dbReference>
<dbReference type="InterPro" id="IPR004090">
    <property type="entry name" value="Chemotax_Me-accpt_rcpt"/>
</dbReference>
<keyword evidence="13" id="KW-1185">Reference proteome</keyword>
<dbReference type="InterPro" id="IPR003660">
    <property type="entry name" value="HAMP_dom"/>
</dbReference>
<comment type="similarity">
    <text evidence="7">Belongs to the methyl-accepting chemotaxis (MCP) protein family.</text>
</comment>
<dbReference type="Gene3D" id="1.10.287.950">
    <property type="entry name" value="Methyl-accepting chemotaxis protein"/>
    <property type="match status" value="1"/>
</dbReference>
<feature type="transmembrane region" description="Helical" evidence="9">
    <location>
        <begin position="7"/>
        <end position="26"/>
    </location>
</feature>
<dbReference type="InterPro" id="IPR004089">
    <property type="entry name" value="MCPsignal_dom"/>
</dbReference>
<evidence type="ECO:0000256" key="9">
    <source>
        <dbReference type="SAM" id="Phobius"/>
    </source>
</evidence>
<dbReference type="Gene3D" id="3.30.450.20">
    <property type="entry name" value="PAS domain"/>
    <property type="match status" value="1"/>
</dbReference>
<evidence type="ECO:0000256" key="8">
    <source>
        <dbReference type="PROSITE-ProRule" id="PRU00284"/>
    </source>
</evidence>
<dbReference type="SMART" id="SM00283">
    <property type="entry name" value="MA"/>
    <property type="match status" value="1"/>
</dbReference>
<gene>
    <name evidence="12" type="ORF">EV210_10575</name>
</gene>
<reference evidence="12 13" key="1">
    <citation type="submission" date="2019-03" db="EMBL/GenBank/DDBJ databases">
        <title>Genomic Encyclopedia of Type Strains, Phase IV (KMG-IV): sequencing the most valuable type-strain genomes for metagenomic binning, comparative biology and taxonomic classification.</title>
        <authorList>
            <person name="Goeker M."/>
        </authorList>
    </citation>
    <scope>NUCLEOTIDE SEQUENCE [LARGE SCALE GENOMIC DNA]</scope>
    <source>
        <strain evidence="12 13">DSM 15969</strain>
    </source>
</reference>
<feature type="domain" description="HAMP" evidence="11">
    <location>
        <begin position="211"/>
        <end position="265"/>
    </location>
</feature>
<dbReference type="RefSeq" id="WP_132078503.1">
    <property type="nucleotide sequence ID" value="NZ_SLUI01000005.1"/>
</dbReference>
<feature type="domain" description="Methyl-accepting transducer" evidence="10">
    <location>
        <begin position="284"/>
        <end position="555"/>
    </location>
</feature>
<dbReference type="InterPro" id="IPR033480">
    <property type="entry name" value="sCache_2"/>
</dbReference>
<keyword evidence="5 9" id="KW-0472">Membrane</keyword>
<evidence type="ECO:0000256" key="1">
    <source>
        <dbReference type="ARBA" id="ARBA00004651"/>
    </source>
</evidence>
<dbReference type="CDD" id="cd06225">
    <property type="entry name" value="HAMP"/>
    <property type="match status" value="1"/>
</dbReference>
<dbReference type="PRINTS" id="PR00260">
    <property type="entry name" value="CHEMTRNSDUCR"/>
</dbReference>
<dbReference type="GO" id="GO:0004888">
    <property type="term" value="F:transmembrane signaling receptor activity"/>
    <property type="evidence" value="ECO:0007669"/>
    <property type="project" value="InterPro"/>
</dbReference>
<evidence type="ECO:0000256" key="5">
    <source>
        <dbReference type="ARBA" id="ARBA00023136"/>
    </source>
</evidence>
<dbReference type="SMART" id="SM00304">
    <property type="entry name" value="HAMP"/>
    <property type="match status" value="1"/>
</dbReference>
<proteinExistence type="inferred from homology"/>
<evidence type="ECO:0000313" key="13">
    <source>
        <dbReference type="Proteomes" id="UP000295063"/>
    </source>
</evidence>
<sequence length="570" mass="61277">MKISSKLMIVTIVPIVLFTLFSYFYIIPQTRTSIYREKDLQLKTNVESLHSLVAYYASLAEKGTLTVQEAQARAIEATTPIRYSQNSYFWIDNTSLVNVMHGDQPQLVGKDRSGVKDSRGTFTVREYIAGAQQNKESGYYLNLWYTKPGVPEPLHRRIYSKLYEPWGWVICTGINIDDVEQTVAAATTSILLANLLVSLLTIGVMYWFSRQTITRPLQNIIDKLREMANNGGDLTKKIDIPRNDELGQLASVVNDMTDNLRQLIGQLSLSAQQVSAAAEELTINAEQSAQSAGQVAGLTEQTAAGTQRQSQTSAGVLAAVEDITAGIRDGAASAKETAAITDHTLTIIADGNDAIATAISQMKSIEHKTGESAEIIAELGESSFEIGKIITVIAGLANQTNLLALNAAIEAARAGEQGRGFAVVADEVRKLAEQSQAAAQQITGIIDKIQSRTESAVASITTGSLEVQKGTQVVQQAGAAFGTITQEINGVAAMARISAETLLKLVDHGTKVLAAVQQVDIISNEIMQQTQTIAASLTQQSTALEEITASSQALTALSVQLKQSVGQFTI</sequence>
<evidence type="ECO:0000256" key="3">
    <source>
        <dbReference type="ARBA" id="ARBA00022692"/>
    </source>
</evidence>
<keyword evidence="2" id="KW-1003">Cell membrane</keyword>
<name>A0A4R1PXZ0_9FIRM</name>
<dbReference type="PROSITE" id="PS50111">
    <property type="entry name" value="CHEMOTAXIS_TRANSDUC_2"/>
    <property type="match status" value="1"/>
</dbReference>
<dbReference type="Pfam" id="PF00015">
    <property type="entry name" value="MCPsignal"/>
    <property type="match status" value="1"/>
</dbReference>
<feature type="transmembrane region" description="Helical" evidence="9">
    <location>
        <begin position="190"/>
        <end position="208"/>
    </location>
</feature>
<dbReference type="AlphaFoldDB" id="A0A4R1PXZ0"/>
<dbReference type="GO" id="GO:0007165">
    <property type="term" value="P:signal transduction"/>
    <property type="evidence" value="ECO:0007669"/>
    <property type="project" value="UniProtKB-KW"/>
</dbReference>
<dbReference type="PANTHER" id="PTHR32089">
    <property type="entry name" value="METHYL-ACCEPTING CHEMOTAXIS PROTEIN MCPB"/>
    <property type="match status" value="1"/>
</dbReference>
<dbReference type="EMBL" id="SLUI01000005">
    <property type="protein sequence ID" value="TCL37642.1"/>
    <property type="molecule type" value="Genomic_DNA"/>
</dbReference>
<dbReference type="GO" id="GO:0005886">
    <property type="term" value="C:plasma membrane"/>
    <property type="evidence" value="ECO:0007669"/>
    <property type="project" value="UniProtKB-SubCell"/>
</dbReference>
<evidence type="ECO:0000259" key="10">
    <source>
        <dbReference type="PROSITE" id="PS50111"/>
    </source>
</evidence>
<keyword evidence="6 8" id="KW-0807">Transducer</keyword>
<keyword evidence="4 9" id="KW-1133">Transmembrane helix</keyword>
<dbReference type="PROSITE" id="PS50885">
    <property type="entry name" value="HAMP"/>
    <property type="match status" value="1"/>
</dbReference>
<dbReference type="Proteomes" id="UP000295063">
    <property type="component" value="Unassembled WGS sequence"/>
</dbReference>
<dbReference type="SUPFAM" id="SSF58104">
    <property type="entry name" value="Methyl-accepting chemotaxis protein (MCP) signaling domain"/>
    <property type="match status" value="1"/>
</dbReference>
<protein>
    <submittedName>
        <fullName evidence="12">Methyl-accepting chemotaxis protein</fullName>
    </submittedName>
</protein>
<dbReference type="OrthoDB" id="9810264at2"/>
<comment type="caution">
    <text evidence="12">The sequence shown here is derived from an EMBL/GenBank/DDBJ whole genome shotgun (WGS) entry which is preliminary data.</text>
</comment>
<dbReference type="PANTHER" id="PTHR32089:SF112">
    <property type="entry name" value="LYSOZYME-LIKE PROTEIN-RELATED"/>
    <property type="match status" value="1"/>
</dbReference>
<accession>A0A4R1PXZ0</accession>
<evidence type="ECO:0000256" key="7">
    <source>
        <dbReference type="ARBA" id="ARBA00029447"/>
    </source>
</evidence>
<evidence type="ECO:0000256" key="6">
    <source>
        <dbReference type="ARBA" id="ARBA00023224"/>
    </source>
</evidence>
<evidence type="ECO:0000259" key="11">
    <source>
        <dbReference type="PROSITE" id="PS50885"/>
    </source>
</evidence>
<dbReference type="GO" id="GO:0006935">
    <property type="term" value="P:chemotaxis"/>
    <property type="evidence" value="ECO:0007669"/>
    <property type="project" value="InterPro"/>
</dbReference>
<evidence type="ECO:0000313" key="12">
    <source>
        <dbReference type="EMBL" id="TCL37642.1"/>
    </source>
</evidence>
<dbReference type="Pfam" id="PF17200">
    <property type="entry name" value="sCache_2"/>
    <property type="match status" value="1"/>
</dbReference>